<feature type="transmembrane region" description="Helical" evidence="1">
    <location>
        <begin position="48"/>
        <end position="66"/>
    </location>
</feature>
<dbReference type="KEGG" id="nfl:COO91_02858"/>
<evidence type="ECO:0000313" key="2">
    <source>
        <dbReference type="EMBL" id="AUB36929.1"/>
    </source>
</evidence>
<dbReference type="AlphaFoldDB" id="A0A2K8SNB4"/>
<keyword evidence="1" id="KW-0472">Membrane</keyword>
<organism evidence="2 3">
    <name type="scientific">Nostoc flagelliforme CCNUN1</name>
    <dbReference type="NCBI Taxonomy" id="2038116"/>
    <lineage>
        <taxon>Bacteria</taxon>
        <taxon>Bacillati</taxon>
        <taxon>Cyanobacteriota</taxon>
        <taxon>Cyanophyceae</taxon>
        <taxon>Nostocales</taxon>
        <taxon>Nostocaceae</taxon>
        <taxon>Nostoc</taxon>
    </lineage>
</organism>
<proteinExistence type="predicted"/>
<gene>
    <name evidence="2" type="ORF">COO91_02858</name>
</gene>
<sequence length="344" mass="37826">MSIASVKALLLPILGTRYWGLGRVFLTQCPMPNAQCPIPYTMPRFLRLIINIVVLSALLLISQQVWAQVWRPVRGGIPFGISGMALIEQQSNTLDFLIAHDNKQKNQGRLAIIRIKGKNQPEYFPLTWPNNIELPIDLEALTSVPEKTKSSFIALSSSGKAYYIRLEPANKTISIIKEFNLPGIIQGNNFEAFGLQNIEGKLVAIWGHRGEGEQPATIFWGMFDLAKYQITLAGSANLKVPFPSGKVRHISDIKVDPVGIVYITSASDAGDDGPFQSAVYVAGYLGLRGNKIVWRQNPQLVPLYRSDYHKIEGMELVPGAEGGVIVGTDDENLGSYVYILGGSS</sequence>
<dbReference type="Proteomes" id="UP000232003">
    <property type="component" value="Chromosome"/>
</dbReference>
<keyword evidence="3" id="KW-1185">Reference proteome</keyword>
<accession>A0A2K8SNB4</accession>
<name>A0A2K8SNB4_9NOSO</name>
<protein>
    <submittedName>
        <fullName evidence="2">Uncharacterized protein</fullName>
    </submittedName>
</protein>
<evidence type="ECO:0000313" key="3">
    <source>
        <dbReference type="Proteomes" id="UP000232003"/>
    </source>
</evidence>
<keyword evidence="1" id="KW-1133">Transmembrane helix</keyword>
<dbReference type="EMBL" id="CP024785">
    <property type="protein sequence ID" value="AUB36929.1"/>
    <property type="molecule type" value="Genomic_DNA"/>
</dbReference>
<keyword evidence="1" id="KW-0812">Transmembrane</keyword>
<reference evidence="2 3" key="1">
    <citation type="submission" date="2017-11" db="EMBL/GenBank/DDBJ databases">
        <title>Complete genome of a free-living desiccation-tolerant cyanobacterium and its photosynthetic adaptation to extreme terrestrial habitat.</title>
        <authorList>
            <person name="Shang J."/>
        </authorList>
    </citation>
    <scope>NUCLEOTIDE SEQUENCE [LARGE SCALE GENOMIC DNA]</scope>
    <source>
        <strain evidence="2 3">CCNUN1</strain>
    </source>
</reference>
<evidence type="ECO:0000256" key="1">
    <source>
        <dbReference type="SAM" id="Phobius"/>
    </source>
</evidence>